<evidence type="ECO:0000313" key="2">
    <source>
        <dbReference type="Proteomes" id="UP000192441"/>
    </source>
</evidence>
<gene>
    <name evidence="1" type="ORF">BST20_17390</name>
</gene>
<name>A0AA91RH35_9MYCO</name>
<dbReference type="AlphaFoldDB" id="A0AA91RH35"/>
<organism evidence="1 2">
    <name type="scientific">Mycobacterium branderi</name>
    <dbReference type="NCBI Taxonomy" id="43348"/>
    <lineage>
        <taxon>Bacteria</taxon>
        <taxon>Bacillati</taxon>
        <taxon>Actinomycetota</taxon>
        <taxon>Actinomycetes</taxon>
        <taxon>Mycobacteriales</taxon>
        <taxon>Mycobacteriaceae</taxon>
        <taxon>Mycobacterium</taxon>
    </lineage>
</organism>
<accession>A0AA91RH35</accession>
<comment type="caution">
    <text evidence="1">The sequence shown here is derived from an EMBL/GenBank/DDBJ whole genome shotgun (WGS) entry which is preliminary data.</text>
</comment>
<protein>
    <submittedName>
        <fullName evidence="1">Uncharacterized protein</fullName>
    </submittedName>
</protein>
<dbReference type="Proteomes" id="UP000192441">
    <property type="component" value="Unassembled WGS sequence"/>
</dbReference>
<evidence type="ECO:0000313" key="1">
    <source>
        <dbReference type="EMBL" id="ORA35380.1"/>
    </source>
</evidence>
<reference evidence="1 2" key="1">
    <citation type="submission" date="2016-12" db="EMBL/GenBank/DDBJ databases">
        <title>The new phylogeny of genus Mycobacterium.</title>
        <authorList>
            <person name="Tortoli E."/>
            <person name="Trovato A."/>
            <person name="Cirillo D.M."/>
        </authorList>
    </citation>
    <scope>NUCLEOTIDE SEQUENCE [LARGE SCALE GENOMIC DNA]</scope>
    <source>
        <strain evidence="1 2">DSM 44624</strain>
    </source>
</reference>
<dbReference type="EMBL" id="MVHM01000012">
    <property type="protein sequence ID" value="ORA35380.1"/>
    <property type="molecule type" value="Genomic_DNA"/>
</dbReference>
<sequence length="79" mass="8465">MLGFWCAGNALPAACRTESRPVGRQPMPAKRSLRNRTHHRAHVVVVHGAAVPAIVVGGPEHRGRSIRLIHGMVRCATAG</sequence>
<proteinExistence type="predicted"/>